<feature type="transmembrane region" description="Helical" evidence="8">
    <location>
        <begin position="237"/>
        <end position="254"/>
    </location>
</feature>
<protein>
    <recommendedName>
        <fullName evidence="9">Glycosyltransferase RgtA/B/C/D-like domain-containing protein</fullName>
    </recommendedName>
</protein>
<comment type="subcellular location">
    <subcellularLocation>
        <location evidence="1">Cell membrane</location>
        <topology evidence="1">Multi-pass membrane protein</topology>
    </subcellularLocation>
</comment>
<keyword evidence="6 8" id="KW-1133">Transmembrane helix</keyword>
<feature type="transmembrane region" description="Helical" evidence="8">
    <location>
        <begin position="134"/>
        <end position="154"/>
    </location>
</feature>
<dbReference type="AlphaFoldDB" id="X0Z4K7"/>
<feature type="transmembrane region" description="Helical" evidence="8">
    <location>
        <begin position="185"/>
        <end position="203"/>
    </location>
</feature>
<keyword evidence="4" id="KW-0808">Transferase</keyword>
<proteinExistence type="predicted"/>
<accession>X0Z4K7</accession>
<dbReference type="PANTHER" id="PTHR33908:SF11">
    <property type="entry name" value="MEMBRANE PROTEIN"/>
    <property type="match status" value="1"/>
</dbReference>
<keyword evidence="5 8" id="KW-0812">Transmembrane</keyword>
<feature type="non-terminal residue" evidence="10">
    <location>
        <position position="402"/>
    </location>
</feature>
<evidence type="ECO:0000256" key="4">
    <source>
        <dbReference type="ARBA" id="ARBA00022679"/>
    </source>
</evidence>
<sequence length="402" mass="46441">MIKKALSLPVLLTVLAVILLSFSDANQPYLTTFLIVLLVGWWFLNKDLKLDKINKITFRKNKYLIIILLAIFLLAVILRVWKAGFLSPTRDEFGHLIAAKRWLTEGNLRYLRGWETTYLVAFLFKIFNSVSVTVARLVPVFFGSITTFFIYLLGKKIRKEVGLIAAFLWAVSPFAIGLARYVREYSLYVLIVTLFMVLLMNFLDDLRNQQFTKKTIAEVVVIVAMLAFSFLPGVSRGYNIVFVLALITIFFYLIPVIRKIHNKNPYYLLIIPLVILAVVLPLVFAFKKLLFLSPSDLMIKYSSGPFLTFFDSIISGKSWVASQWYSGVKLLGWWWILVFLSGFISFYRNRAFVLFNIIFWAGYGFFTLFYAAITQISFGSRMLFFLLPFFIIIIATSVYFLF</sequence>
<dbReference type="Pfam" id="PF13231">
    <property type="entry name" value="PMT_2"/>
    <property type="match status" value="1"/>
</dbReference>
<name>X0Z4K7_9ZZZZ</name>
<gene>
    <name evidence="10" type="ORF">S01H4_17701</name>
</gene>
<feature type="transmembrane region" description="Helical" evidence="8">
    <location>
        <begin position="26"/>
        <end position="44"/>
    </location>
</feature>
<dbReference type="GO" id="GO:0016763">
    <property type="term" value="F:pentosyltransferase activity"/>
    <property type="evidence" value="ECO:0007669"/>
    <property type="project" value="TreeGrafter"/>
</dbReference>
<dbReference type="GO" id="GO:0008610">
    <property type="term" value="P:lipid biosynthetic process"/>
    <property type="evidence" value="ECO:0007669"/>
    <property type="project" value="UniProtKB-ARBA"/>
</dbReference>
<keyword evidence="7 8" id="KW-0472">Membrane</keyword>
<evidence type="ECO:0000256" key="6">
    <source>
        <dbReference type="ARBA" id="ARBA00022989"/>
    </source>
</evidence>
<feature type="transmembrane region" description="Helical" evidence="8">
    <location>
        <begin position="161"/>
        <end position="179"/>
    </location>
</feature>
<dbReference type="EMBL" id="BART01007812">
    <property type="protein sequence ID" value="GAG63944.1"/>
    <property type="molecule type" value="Genomic_DNA"/>
</dbReference>
<keyword evidence="2" id="KW-1003">Cell membrane</keyword>
<feature type="transmembrane region" description="Helical" evidence="8">
    <location>
        <begin position="64"/>
        <end position="81"/>
    </location>
</feature>
<dbReference type="PANTHER" id="PTHR33908">
    <property type="entry name" value="MANNOSYLTRANSFERASE YKCB-RELATED"/>
    <property type="match status" value="1"/>
</dbReference>
<evidence type="ECO:0000259" key="9">
    <source>
        <dbReference type="Pfam" id="PF13231"/>
    </source>
</evidence>
<dbReference type="InterPro" id="IPR050297">
    <property type="entry name" value="LipidA_mod_glycosyltrf_83"/>
</dbReference>
<evidence type="ECO:0000256" key="3">
    <source>
        <dbReference type="ARBA" id="ARBA00022676"/>
    </source>
</evidence>
<evidence type="ECO:0000313" key="10">
    <source>
        <dbReference type="EMBL" id="GAG63944.1"/>
    </source>
</evidence>
<feature type="transmembrane region" description="Helical" evidence="8">
    <location>
        <begin position="383"/>
        <end position="401"/>
    </location>
</feature>
<feature type="domain" description="Glycosyltransferase RgtA/B/C/D-like" evidence="9">
    <location>
        <begin position="117"/>
        <end position="281"/>
    </location>
</feature>
<feature type="transmembrane region" description="Helical" evidence="8">
    <location>
        <begin position="328"/>
        <end position="347"/>
    </location>
</feature>
<keyword evidence="3" id="KW-0328">Glycosyltransferase</keyword>
<dbReference type="InterPro" id="IPR038731">
    <property type="entry name" value="RgtA/B/C-like"/>
</dbReference>
<evidence type="ECO:0000256" key="5">
    <source>
        <dbReference type="ARBA" id="ARBA00022692"/>
    </source>
</evidence>
<comment type="caution">
    <text evidence="10">The sequence shown here is derived from an EMBL/GenBank/DDBJ whole genome shotgun (WGS) entry which is preliminary data.</text>
</comment>
<dbReference type="GO" id="GO:0005886">
    <property type="term" value="C:plasma membrane"/>
    <property type="evidence" value="ECO:0007669"/>
    <property type="project" value="UniProtKB-SubCell"/>
</dbReference>
<evidence type="ECO:0000256" key="7">
    <source>
        <dbReference type="ARBA" id="ARBA00023136"/>
    </source>
</evidence>
<feature type="transmembrane region" description="Helical" evidence="8">
    <location>
        <begin position="266"/>
        <end position="286"/>
    </location>
</feature>
<feature type="transmembrane region" description="Helical" evidence="8">
    <location>
        <begin position="215"/>
        <end position="231"/>
    </location>
</feature>
<evidence type="ECO:0000256" key="8">
    <source>
        <dbReference type="SAM" id="Phobius"/>
    </source>
</evidence>
<organism evidence="10">
    <name type="scientific">marine sediment metagenome</name>
    <dbReference type="NCBI Taxonomy" id="412755"/>
    <lineage>
        <taxon>unclassified sequences</taxon>
        <taxon>metagenomes</taxon>
        <taxon>ecological metagenomes</taxon>
    </lineage>
</organism>
<feature type="transmembrane region" description="Helical" evidence="8">
    <location>
        <begin position="353"/>
        <end position="371"/>
    </location>
</feature>
<reference evidence="10" key="1">
    <citation type="journal article" date="2014" name="Front. Microbiol.">
        <title>High frequency of phylogenetically diverse reductive dehalogenase-homologous genes in deep subseafloor sedimentary metagenomes.</title>
        <authorList>
            <person name="Kawai M."/>
            <person name="Futagami T."/>
            <person name="Toyoda A."/>
            <person name="Takaki Y."/>
            <person name="Nishi S."/>
            <person name="Hori S."/>
            <person name="Arai W."/>
            <person name="Tsubouchi T."/>
            <person name="Morono Y."/>
            <person name="Uchiyama I."/>
            <person name="Ito T."/>
            <person name="Fujiyama A."/>
            <person name="Inagaki F."/>
            <person name="Takami H."/>
        </authorList>
    </citation>
    <scope>NUCLEOTIDE SEQUENCE</scope>
    <source>
        <strain evidence="10">Expedition CK06-06</strain>
    </source>
</reference>
<evidence type="ECO:0000256" key="1">
    <source>
        <dbReference type="ARBA" id="ARBA00004651"/>
    </source>
</evidence>
<evidence type="ECO:0000256" key="2">
    <source>
        <dbReference type="ARBA" id="ARBA00022475"/>
    </source>
</evidence>